<dbReference type="AlphaFoldDB" id="A0A2V4MW54"/>
<name>A0A2V4MW54_9RHOB</name>
<gene>
    <name evidence="3" type="ORF">DI396_14440</name>
</gene>
<feature type="region of interest" description="Disordered" evidence="1">
    <location>
        <begin position="434"/>
        <end position="460"/>
    </location>
</feature>
<dbReference type="Pfam" id="PF07693">
    <property type="entry name" value="KAP_NTPase"/>
    <property type="match status" value="1"/>
</dbReference>
<evidence type="ECO:0000256" key="1">
    <source>
        <dbReference type="SAM" id="MobiDB-lite"/>
    </source>
</evidence>
<dbReference type="InterPro" id="IPR027417">
    <property type="entry name" value="P-loop_NTPase"/>
</dbReference>
<accession>A0A2V4MW54</accession>
<comment type="caution">
    <text evidence="3">The sequence shown here is derived from an EMBL/GenBank/DDBJ whole genome shotgun (WGS) entry which is preliminary data.</text>
</comment>
<protein>
    <submittedName>
        <fullName evidence="3">NTPase KAP</fullName>
    </submittedName>
</protein>
<dbReference type="OrthoDB" id="88903at2"/>
<dbReference type="Gene3D" id="3.40.50.300">
    <property type="entry name" value="P-loop containing nucleotide triphosphate hydrolases"/>
    <property type="match status" value="1"/>
</dbReference>
<evidence type="ECO:0000259" key="2">
    <source>
        <dbReference type="Pfam" id="PF07693"/>
    </source>
</evidence>
<dbReference type="EMBL" id="QFVT01000011">
    <property type="protein sequence ID" value="PYC46684.1"/>
    <property type="molecule type" value="Genomic_DNA"/>
</dbReference>
<dbReference type="Proteomes" id="UP000248012">
    <property type="component" value="Unassembled WGS sequence"/>
</dbReference>
<proteinExistence type="predicted"/>
<sequence length="645" mass="69763">MTFMIIPDNETAIDMIYSEAVSATVAKVIRDSGNEPLTVGVHGDWGAGKSSVLLMLEDAFSEDDRTSVVRFNGWLFQGLEDAKTVIIETIVEQLLRDRAFTTKLKDASKKLLKRVDLMKVASKAGGLALTGLTGIPSPDMLGGLMEQGKKLLAGGEDLTVGDMTGYVKNVTDCLNDPEAETLPAHIHAFRVEFEELLAAADIDRLVVVVDDLDRCLPATAIETLEAIRLFLFVPGAAFVIAADEGMIEYAVRSHFPDLPLSSGPSTYARNYLEKLIQVPFRLPPLGYVETKIYLTLLVAGSSLDTGSAPFDTLLNLGREALRRPWDGNGLSRGVIEERLGAVSAELENALILADQLALPLAEGAQGNPRQIKRFLNTLNLRLAIADARGIGDDVNPAVLAKLMLAERFKADFFERLEVEAAVSGSSITVATLEEALRKDDEEPEKSKKPATAKGRGQTERLPEDDLLASEWVRRWALVAPALADEDLRPYLFVSRDRKALFTAGTNLALKEDWIEKLCGSTLGARAAAVEIAKLTPGEIEQIFDVVAARIRAATDLKKRPGGIEGLAELCKISANLQTPTVRLLADLPSGQLGPWAATGWDKIFTGAEAKREFAKLKEGWAKLDENKPLQLAAGGGRSGRGKGTG</sequence>
<reference evidence="3 4" key="1">
    <citation type="submission" date="2018-05" db="EMBL/GenBank/DDBJ databases">
        <title>Oceanovita maritima gen. nov., sp. nov., a marine bacterium in the family Rhodobacteraceae isolated from surface seawater of Lundu port Xiamen, China.</title>
        <authorList>
            <person name="Hetharua B.H."/>
            <person name="Min D."/>
            <person name="Liao H."/>
            <person name="Tian Y."/>
        </authorList>
    </citation>
    <scope>NUCLEOTIDE SEQUENCE [LARGE SCALE GENOMIC DNA]</scope>
    <source>
        <strain evidence="3 4">FSX-11</strain>
    </source>
</reference>
<feature type="domain" description="KAP NTPase" evidence="2">
    <location>
        <begin position="20"/>
        <end position="382"/>
    </location>
</feature>
<dbReference type="PANTHER" id="PTHR22674:SF6">
    <property type="entry name" value="NTPASE KAP FAMILY P-LOOP DOMAIN-CONTAINING PROTEIN 1"/>
    <property type="match status" value="1"/>
</dbReference>
<dbReference type="PANTHER" id="PTHR22674">
    <property type="entry name" value="NTPASE, KAP FAMILY P-LOOP DOMAIN-CONTAINING 1"/>
    <property type="match status" value="1"/>
</dbReference>
<dbReference type="InterPro" id="IPR052754">
    <property type="entry name" value="NTPase_KAP_P-loop"/>
</dbReference>
<dbReference type="NCBIfam" id="NF041923">
    <property type="entry name" value="QatA"/>
    <property type="match status" value="1"/>
</dbReference>
<feature type="compositionally biased region" description="Basic and acidic residues" evidence="1">
    <location>
        <begin position="434"/>
        <end position="447"/>
    </location>
</feature>
<keyword evidence="4" id="KW-1185">Reference proteome</keyword>
<dbReference type="InterPro" id="IPR011646">
    <property type="entry name" value="KAP_P-loop"/>
</dbReference>
<organism evidence="3 4">
    <name type="scientific">Litorivita pollutaquae</name>
    <dbReference type="NCBI Taxonomy" id="2200892"/>
    <lineage>
        <taxon>Bacteria</taxon>
        <taxon>Pseudomonadati</taxon>
        <taxon>Pseudomonadota</taxon>
        <taxon>Alphaproteobacteria</taxon>
        <taxon>Rhodobacterales</taxon>
        <taxon>Paracoccaceae</taxon>
        <taxon>Litorivita</taxon>
    </lineage>
</organism>
<evidence type="ECO:0000313" key="3">
    <source>
        <dbReference type="EMBL" id="PYC46684.1"/>
    </source>
</evidence>
<dbReference type="InterPro" id="IPR049673">
    <property type="entry name" value="QatA"/>
</dbReference>
<dbReference type="SUPFAM" id="SSF52540">
    <property type="entry name" value="P-loop containing nucleoside triphosphate hydrolases"/>
    <property type="match status" value="1"/>
</dbReference>
<evidence type="ECO:0000313" key="4">
    <source>
        <dbReference type="Proteomes" id="UP000248012"/>
    </source>
</evidence>